<accession>A0AA49JC71</accession>
<reference evidence="2" key="2">
    <citation type="journal article" date="2024" name="Antonie Van Leeuwenhoek">
        <title>Roseihalotalea indica gen. nov., sp. nov., a halophilic Bacteroidetes from mesopelagic Southwest Indian Ocean with higher carbohydrate metabolic potential.</title>
        <authorList>
            <person name="Chen B."/>
            <person name="Zhang M."/>
            <person name="Lin D."/>
            <person name="Ye J."/>
            <person name="Tang K."/>
        </authorList>
    </citation>
    <scope>NUCLEOTIDE SEQUENCE</scope>
    <source>
        <strain evidence="2">TK19036</strain>
    </source>
</reference>
<proteinExistence type="predicted"/>
<sequence length="108" mass="13030">MKTFRTIEKQAQLLGLPMNDLFVLLLLMSLFIVLGIVLNLMIPLSKYYFWSVIVFTLLAYFLLRKVNRQKHPTLLFSYLSYRFRQPRNISVWGIRRREKRKLDTGYRV</sequence>
<feature type="transmembrane region" description="Helical" evidence="1">
    <location>
        <begin position="21"/>
        <end position="41"/>
    </location>
</feature>
<keyword evidence="1" id="KW-0812">Transmembrane</keyword>
<reference evidence="2" key="1">
    <citation type="journal article" date="2023" name="Comput. Struct. Biotechnol. J.">
        <title>Discovery of a novel marine Bacteroidetes with a rich repertoire of carbohydrate-active enzymes.</title>
        <authorList>
            <person name="Chen B."/>
            <person name="Liu G."/>
            <person name="Chen Q."/>
            <person name="Wang H."/>
            <person name="Liu L."/>
            <person name="Tang K."/>
        </authorList>
    </citation>
    <scope>NUCLEOTIDE SEQUENCE</scope>
    <source>
        <strain evidence="2">TK19036</strain>
    </source>
</reference>
<protein>
    <submittedName>
        <fullName evidence="2">Uncharacterized protein</fullName>
    </submittedName>
</protein>
<dbReference type="EMBL" id="CP120682">
    <property type="protein sequence ID" value="WKN34421.1"/>
    <property type="molecule type" value="Genomic_DNA"/>
</dbReference>
<organism evidence="2">
    <name type="scientific">Roseihalotalea indica</name>
    <dbReference type="NCBI Taxonomy" id="2867963"/>
    <lineage>
        <taxon>Bacteria</taxon>
        <taxon>Pseudomonadati</taxon>
        <taxon>Bacteroidota</taxon>
        <taxon>Cytophagia</taxon>
        <taxon>Cytophagales</taxon>
        <taxon>Catalimonadaceae</taxon>
        <taxon>Roseihalotalea</taxon>
    </lineage>
</organism>
<keyword evidence="1" id="KW-0472">Membrane</keyword>
<feature type="transmembrane region" description="Helical" evidence="1">
    <location>
        <begin position="47"/>
        <end position="63"/>
    </location>
</feature>
<evidence type="ECO:0000313" key="2">
    <source>
        <dbReference type="EMBL" id="WKN34421.1"/>
    </source>
</evidence>
<keyword evidence="1" id="KW-1133">Transmembrane helix</keyword>
<evidence type="ECO:0000256" key="1">
    <source>
        <dbReference type="SAM" id="Phobius"/>
    </source>
</evidence>
<gene>
    <name evidence="2" type="ORF">K4G66_18760</name>
</gene>
<dbReference type="AlphaFoldDB" id="A0AA49JC71"/>
<name>A0AA49JC71_9BACT</name>